<evidence type="ECO:0000313" key="24">
    <source>
        <dbReference type="Proteomes" id="UP000054270"/>
    </source>
</evidence>
<keyword evidence="7" id="KW-0853">WD repeat</keyword>
<keyword evidence="15 21" id="KW-0472">Membrane</keyword>
<evidence type="ECO:0000256" key="15">
    <source>
        <dbReference type="ARBA" id="ARBA00023136"/>
    </source>
</evidence>
<keyword evidence="17" id="KW-0325">Glycoprotein</keyword>
<keyword evidence="13" id="KW-0443">Lipid metabolism</keyword>
<evidence type="ECO:0000256" key="4">
    <source>
        <dbReference type="ARBA" id="ARBA00007410"/>
    </source>
</evidence>
<evidence type="ECO:0000256" key="5">
    <source>
        <dbReference type="ARBA" id="ARBA00019541"/>
    </source>
</evidence>
<evidence type="ECO:0000256" key="13">
    <source>
        <dbReference type="ARBA" id="ARBA00023098"/>
    </source>
</evidence>
<keyword evidence="14" id="KW-0446">Lipid-binding</keyword>
<feature type="transmembrane region" description="Helical" evidence="21">
    <location>
        <begin position="495"/>
        <end position="514"/>
    </location>
</feature>
<evidence type="ECO:0000256" key="7">
    <source>
        <dbReference type="ARBA" id="ARBA00022574"/>
    </source>
</evidence>
<dbReference type="SUPFAM" id="SSF82866">
    <property type="entry name" value="Multidrug efflux transporter AcrB transmembrane domain"/>
    <property type="match status" value="1"/>
</dbReference>
<evidence type="ECO:0000259" key="22">
    <source>
        <dbReference type="PROSITE" id="PS50156"/>
    </source>
</evidence>
<dbReference type="InterPro" id="IPR030225">
    <property type="entry name" value="SCAP"/>
</dbReference>
<evidence type="ECO:0000256" key="19">
    <source>
        <dbReference type="ARBA" id="ARBA00045958"/>
    </source>
</evidence>
<feature type="transmembrane region" description="Helical" evidence="21">
    <location>
        <begin position="420"/>
        <end position="445"/>
    </location>
</feature>
<dbReference type="GO" id="GO:0032934">
    <property type="term" value="F:sterol binding"/>
    <property type="evidence" value="ECO:0007669"/>
    <property type="project" value="InterPro"/>
</dbReference>
<evidence type="ECO:0000256" key="20">
    <source>
        <dbReference type="SAM" id="MobiDB-lite"/>
    </source>
</evidence>
<dbReference type="InterPro" id="IPR053958">
    <property type="entry name" value="HMGCR/SNAP/NPC1-like_SSD"/>
</dbReference>
<dbReference type="GO" id="GO:0045540">
    <property type="term" value="P:regulation of cholesterol biosynthetic process"/>
    <property type="evidence" value="ECO:0007669"/>
    <property type="project" value="TreeGrafter"/>
</dbReference>
<feature type="transmembrane region" description="Helical" evidence="21">
    <location>
        <begin position="313"/>
        <end position="339"/>
    </location>
</feature>
<feature type="transmembrane region" description="Helical" evidence="21">
    <location>
        <begin position="569"/>
        <end position="587"/>
    </location>
</feature>
<keyword evidence="6" id="KW-0153">Cholesterol metabolism</keyword>
<evidence type="ECO:0000256" key="12">
    <source>
        <dbReference type="ARBA" id="ARBA00023034"/>
    </source>
</evidence>
<keyword evidence="24" id="KW-1185">Reference proteome</keyword>
<dbReference type="InterPro" id="IPR015943">
    <property type="entry name" value="WD40/YVTN_repeat-like_dom_sf"/>
</dbReference>
<dbReference type="GO" id="GO:0032933">
    <property type="term" value="P:SREBP signaling pathway"/>
    <property type="evidence" value="ECO:0007669"/>
    <property type="project" value="InterPro"/>
</dbReference>
<dbReference type="Proteomes" id="UP000054270">
    <property type="component" value="Unassembled WGS sequence"/>
</dbReference>
<feature type="domain" description="SSD" evidence="22">
    <location>
        <begin position="284"/>
        <end position="442"/>
    </location>
</feature>
<dbReference type="GO" id="GO:0032936">
    <property type="term" value="C:SREBP-SCAP complex"/>
    <property type="evidence" value="ECO:0007669"/>
    <property type="project" value="TreeGrafter"/>
</dbReference>
<evidence type="ECO:0000256" key="8">
    <source>
        <dbReference type="ARBA" id="ARBA00022692"/>
    </source>
</evidence>
<organism evidence="23 24">
    <name type="scientific">Hypholoma sublateritium (strain FD-334 SS-4)</name>
    <dbReference type="NCBI Taxonomy" id="945553"/>
    <lineage>
        <taxon>Eukaryota</taxon>
        <taxon>Fungi</taxon>
        <taxon>Dikarya</taxon>
        <taxon>Basidiomycota</taxon>
        <taxon>Agaricomycotina</taxon>
        <taxon>Agaricomycetes</taxon>
        <taxon>Agaricomycetidae</taxon>
        <taxon>Agaricales</taxon>
        <taxon>Agaricineae</taxon>
        <taxon>Strophariaceae</taxon>
        <taxon>Hypholoma</taxon>
    </lineage>
</organism>
<dbReference type="Pfam" id="PF12349">
    <property type="entry name" value="Sterol-sensing"/>
    <property type="match status" value="1"/>
</dbReference>
<evidence type="ECO:0000256" key="10">
    <source>
        <dbReference type="ARBA" id="ARBA00022824"/>
    </source>
</evidence>
<protein>
    <recommendedName>
        <fullName evidence="5">Sterol regulatory element-binding protein cleavage-activating protein</fullName>
    </recommendedName>
</protein>
<keyword evidence="10" id="KW-0256">Endoplasmic reticulum</keyword>
<evidence type="ECO:0000256" key="17">
    <source>
        <dbReference type="ARBA" id="ARBA00023180"/>
    </source>
</evidence>
<evidence type="ECO:0000256" key="11">
    <source>
        <dbReference type="ARBA" id="ARBA00022989"/>
    </source>
</evidence>
<keyword evidence="16" id="KW-1207">Sterol metabolism</keyword>
<evidence type="ECO:0000256" key="18">
    <source>
        <dbReference type="ARBA" id="ARBA00023221"/>
    </source>
</evidence>
<dbReference type="InterPro" id="IPR001680">
    <property type="entry name" value="WD40_rpt"/>
</dbReference>
<dbReference type="AlphaFoldDB" id="A0A0D2N9Y9"/>
<dbReference type="STRING" id="945553.A0A0D2N9Y9"/>
<evidence type="ECO:0000256" key="6">
    <source>
        <dbReference type="ARBA" id="ARBA00022548"/>
    </source>
</evidence>
<dbReference type="GO" id="GO:0008203">
    <property type="term" value="P:cholesterol metabolic process"/>
    <property type="evidence" value="ECO:0007669"/>
    <property type="project" value="UniProtKB-KW"/>
</dbReference>
<evidence type="ECO:0000256" key="14">
    <source>
        <dbReference type="ARBA" id="ARBA00023121"/>
    </source>
</evidence>
<dbReference type="SUPFAM" id="SSF50978">
    <property type="entry name" value="WD40 repeat-like"/>
    <property type="match status" value="1"/>
</dbReference>
<evidence type="ECO:0000256" key="1">
    <source>
        <dbReference type="ARBA" id="ARBA00004477"/>
    </source>
</evidence>
<dbReference type="EMBL" id="KN817631">
    <property type="protein sequence ID" value="KJA15944.1"/>
    <property type="molecule type" value="Genomic_DNA"/>
</dbReference>
<feature type="transmembrane region" description="Helical" evidence="21">
    <location>
        <begin position="396"/>
        <end position="414"/>
    </location>
</feature>
<feature type="region of interest" description="Disordered" evidence="20">
    <location>
        <begin position="991"/>
        <end position="1029"/>
    </location>
</feature>
<dbReference type="PROSITE" id="PS50156">
    <property type="entry name" value="SSD"/>
    <property type="match status" value="1"/>
</dbReference>
<keyword evidence="11 21" id="KW-1133">Transmembrane helix</keyword>
<dbReference type="PANTHER" id="PTHR46378">
    <property type="entry name" value="STEROL REGULATORY ELEMENT-BINDING PROTEIN CLEAVAGE-ACTIVATING PROTEIN"/>
    <property type="match status" value="1"/>
</dbReference>
<feature type="compositionally biased region" description="Basic and acidic residues" evidence="20">
    <location>
        <begin position="1053"/>
        <end position="1064"/>
    </location>
</feature>
<keyword evidence="9" id="KW-0677">Repeat</keyword>
<dbReference type="OMA" id="THQIRLI"/>
<accession>A0A0D2N9Y9</accession>
<comment type="similarity">
    <text evidence="4">Belongs to the WD repeat SCAP family.</text>
</comment>
<evidence type="ECO:0000256" key="9">
    <source>
        <dbReference type="ARBA" id="ARBA00022737"/>
    </source>
</evidence>
<keyword evidence="8 21" id="KW-0812">Transmembrane</keyword>
<dbReference type="OrthoDB" id="6510177at2759"/>
<feature type="compositionally biased region" description="Low complexity" evidence="20">
    <location>
        <begin position="1013"/>
        <end position="1025"/>
    </location>
</feature>
<dbReference type="InterPro" id="IPR000731">
    <property type="entry name" value="SSD"/>
</dbReference>
<evidence type="ECO:0000256" key="2">
    <source>
        <dbReference type="ARBA" id="ARBA00004557"/>
    </source>
</evidence>
<evidence type="ECO:0000256" key="16">
    <source>
        <dbReference type="ARBA" id="ARBA00023166"/>
    </source>
</evidence>
<dbReference type="GO" id="GO:0005789">
    <property type="term" value="C:endoplasmic reticulum membrane"/>
    <property type="evidence" value="ECO:0007669"/>
    <property type="project" value="UniProtKB-SubCell"/>
</dbReference>
<dbReference type="GO" id="GO:0000139">
    <property type="term" value="C:Golgi membrane"/>
    <property type="evidence" value="ECO:0007669"/>
    <property type="project" value="UniProtKB-SubCell"/>
</dbReference>
<dbReference type="Gene3D" id="2.130.10.10">
    <property type="entry name" value="YVTN repeat-like/Quinoprotein amine dehydrogenase"/>
    <property type="match status" value="1"/>
</dbReference>
<dbReference type="GO" id="GO:0012507">
    <property type="term" value="C:ER to Golgi transport vesicle membrane"/>
    <property type="evidence" value="ECO:0007669"/>
    <property type="project" value="UniProtKB-SubCell"/>
</dbReference>
<feature type="transmembrane region" description="Helical" evidence="21">
    <location>
        <begin position="599"/>
        <end position="626"/>
    </location>
</feature>
<keyword evidence="12" id="KW-0333">Golgi apparatus</keyword>
<feature type="region of interest" description="Disordered" evidence="20">
    <location>
        <begin position="1044"/>
        <end position="1091"/>
    </location>
</feature>
<proteinExistence type="inferred from homology"/>
<comment type="function">
    <text evidence="19">Escort protein required for cholesterol as well as lipid homeostasis. Regulates export of the SCAP-SREBP complex from the endoplasmic reticulum to the Golgi upon low cholesterol, thereby regulating the processing of sterol regulatory element-binding proteins (SREBPs) SREBF1/SREBP1 and SREBF2/SREBP2. At high sterol concentrations, formation of a ternary complex with INSIG (INSIG1 or INSIG2) leads to mask the ER export signal in SCAP, promoting retention of the complex in the endoplasmic reticulum. Low sterol concentrations trigger release of INSIG, a conformational change in the SSD domain of SCAP, unmasking of the ER export signal, promoting recruitment into COPII-coated vesicles and transport of the SCAP-SREBP to the Golgi: in the Golgi, SREBPs are then processed, releasing the transcription factor fragment of SREBPs from the membrane, its import into the nucleus and up-regulation of LDLR, INSIG1 and the mevalonate pathway. Binds cholesterol via its SSD domain.</text>
</comment>
<feature type="transmembrane region" description="Helical" evidence="21">
    <location>
        <begin position="280"/>
        <end position="301"/>
    </location>
</feature>
<evidence type="ECO:0000313" key="23">
    <source>
        <dbReference type="EMBL" id="KJA15944.1"/>
    </source>
</evidence>
<dbReference type="InterPro" id="IPR036322">
    <property type="entry name" value="WD40_repeat_dom_sf"/>
</dbReference>
<name>A0A0D2N9Y9_HYPSF</name>
<evidence type="ECO:0000256" key="3">
    <source>
        <dbReference type="ARBA" id="ARBA00004653"/>
    </source>
</evidence>
<comment type="subcellular location">
    <subcellularLocation>
        <location evidence="2">Cytoplasmic vesicle</location>
        <location evidence="2">COPII-coated vesicle membrane</location>
        <topology evidence="2">Multi-pass membrane protein</topology>
    </subcellularLocation>
    <subcellularLocation>
        <location evidence="1">Endoplasmic reticulum membrane</location>
        <topology evidence="1">Multi-pass membrane protein</topology>
    </subcellularLocation>
    <subcellularLocation>
        <location evidence="3">Golgi apparatus membrane</location>
        <topology evidence="3">Multi-pass membrane protein</topology>
    </subcellularLocation>
</comment>
<evidence type="ECO:0000256" key="21">
    <source>
        <dbReference type="SAM" id="Phobius"/>
    </source>
</evidence>
<sequence>MSAYAPGYLQRVRALGQRLFLQFGLHCATHQVRVILISCVVITSLFYPALDLYTSSHTSSQSILDAIISPAASFIENDLVSIWAAQDTLRIHEDAVTRAKCRDGKVLRVERILIQSPLVEEDGALNNQILLSTYNLEQRLQGGPCLKAQGGRCLVVSPLAFWDYDEDSLRTDKNILDTLNQPDKNVTISGIPITSQMVLAGRGSYEHHVGSGGKFDYASFLALTYFFPDSSCWKSDSEHTQWVQMIDNALAGDGEITTYDSEAALVALEYDPHRSVSSKGWSAISAFLYLAYIGFFAYVAWSVRRMDAVHSRLGVTFTALVEIAVSTITSLSVCALVGFKITMVPWELLPIVIVFVGAENMFNLVDAVGKTSVTLSVKQRIAEGLSRAGTSNTLKVVSYNSILGVIAVFAVGAVRQFCIFAIVVLVAHWFLAHTFFMAVLSIDIARLELEELLRHDANLVPTAPTFQKEQHSIKQPRSGWQKLMLTIQNLLKGRAATNISLLMLLAIAATLYYTTYTASTVPALPKSLGALSRTKAHLVADAVSPAERIWKTLNPAQTSLLHLRMETPTIVTFSAGAGSASGIPALLSPSRYTMRTVRFVLWILTILVLPIAITTSALWGLLLYLLRNTELLEAQRHRPDGDALIDEQKSLQSETVFSTLPRAFASDVDLIAVSKDGKTIVSVGLRNEIIVWNTDRRQHVAIDAANVLLRMASSSSCAASTVTSVTIDDGGRYFAVGTGAGLIAVWNVDKAGNAKPLPLLALENSSAGVTGIRFVPPMPQYAEKKPMRTSIQESGSPDSLGAKSVVLLATYENGIAARWTLSAVFPTVAYFSPSRHVPVVRTQLVSVFPENRYIIAFCLEDGGLDLVETGEYEPTMLDDCCVHPGHPLDTVTQVHACRAELQGSVRLVIAAATETGVVSLWDGKTGECISLLDEAYGRVGSLKVSPVKCATCNFCGQPPVESIALAFSVDHLVRFFKLYVEDQIRRCSCGRGNKQQQLHSMPSRESLGRRSRSNSNSTTSSRTSSPLIPRARLATAFETSAFPVSGHGVHSRRASEKDTTRRSSELLTVPFPGNIAGEDYEGDGSDRSGTTTPTNAMQSVWHNAVLAPVAEVTCERGGWDMMSNSFVGIRRRPRTQEKFRPLSLETSASHIAGEGGLTNSTLERWELWTFDPAMVLVKSSLLSGLPLRPADMTGSLASSSRRSSSSSIASSAAAGIARLPFTRVSPLLAASTHTLAGFGNTIGVFHFSP</sequence>
<reference evidence="24" key="1">
    <citation type="submission" date="2014-04" db="EMBL/GenBank/DDBJ databases">
        <title>Evolutionary Origins and Diversification of the Mycorrhizal Mutualists.</title>
        <authorList>
            <consortium name="DOE Joint Genome Institute"/>
            <consortium name="Mycorrhizal Genomics Consortium"/>
            <person name="Kohler A."/>
            <person name="Kuo A."/>
            <person name="Nagy L.G."/>
            <person name="Floudas D."/>
            <person name="Copeland A."/>
            <person name="Barry K.W."/>
            <person name="Cichocki N."/>
            <person name="Veneault-Fourrey C."/>
            <person name="LaButti K."/>
            <person name="Lindquist E.A."/>
            <person name="Lipzen A."/>
            <person name="Lundell T."/>
            <person name="Morin E."/>
            <person name="Murat C."/>
            <person name="Riley R."/>
            <person name="Ohm R."/>
            <person name="Sun H."/>
            <person name="Tunlid A."/>
            <person name="Henrissat B."/>
            <person name="Grigoriev I.V."/>
            <person name="Hibbett D.S."/>
            <person name="Martin F."/>
        </authorList>
    </citation>
    <scope>NUCLEOTIDE SEQUENCE [LARGE SCALE GENOMIC DNA]</scope>
    <source>
        <strain evidence="24">FD-334 SS-4</strain>
    </source>
</reference>
<dbReference type="PANTHER" id="PTHR46378:SF1">
    <property type="entry name" value="STEROL REGULATORY ELEMENT-BINDING PROTEIN CLEAVAGE-ACTIVATING PROTEIN"/>
    <property type="match status" value="1"/>
</dbReference>
<gene>
    <name evidence="23" type="ORF">HYPSUDRAFT_193776</name>
</gene>
<dbReference type="SMART" id="SM00320">
    <property type="entry name" value="WD40"/>
    <property type="match status" value="4"/>
</dbReference>
<keyword evidence="18" id="KW-0753">Steroid metabolism</keyword>